<dbReference type="InterPro" id="IPR013249">
    <property type="entry name" value="RNA_pol_sigma70_r4_t2"/>
</dbReference>
<name>A0A853AB39_9ACTN</name>
<feature type="compositionally biased region" description="Basic and acidic residues" evidence="6">
    <location>
        <begin position="77"/>
        <end position="88"/>
    </location>
</feature>
<evidence type="ECO:0000259" key="8">
    <source>
        <dbReference type="Pfam" id="PF08281"/>
    </source>
</evidence>
<dbReference type="InterPro" id="IPR036388">
    <property type="entry name" value="WH-like_DNA-bd_sf"/>
</dbReference>
<dbReference type="GO" id="GO:0006352">
    <property type="term" value="P:DNA-templated transcription initiation"/>
    <property type="evidence" value="ECO:0007669"/>
    <property type="project" value="InterPro"/>
</dbReference>
<dbReference type="InterPro" id="IPR013325">
    <property type="entry name" value="RNA_pol_sigma_r2"/>
</dbReference>
<keyword evidence="4" id="KW-0731">Sigma factor</keyword>
<dbReference type="InterPro" id="IPR014284">
    <property type="entry name" value="RNA_pol_sigma-70_dom"/>
</dbReference>
<dbReference type="InterPro" id="IPR007627">
    <property type="entry name" value="RNA_pol_sigma70_r2"/>
</dbReference>
<dbReference type="InterPro" id="IPR052704">
    <property type="entry name" value="ECF_Sigma-70_Domain"/>
</dbReference>
<dbReference type="NCBIfam" id="TIGR02937">
    <property type="entry name" value="sigma70-ECF"/>
    <property type="match status" value="1"/>
</dbReference>
<gene>
    <name evidence="9" type="ORF">FHU37_004611</name>
</gene>
<dbReference type="SUPFAM" id="SSF88659">
    <property type="entry name" value="Sigma3 and sigma4 domains of RNA polymerase sigma factors"/>
    <property type="match status" value="1"/>
</dbReference>
<dbReference type="Pfam" id="PF08281">
    <property type="entry name" value="Sigma70_r4_2"/>
    <property type="match status" value="1"/>
</dbReference>
<dbReference type="Gene3D" id="1.10.10.10">
    <property type="entry name" value="Winged helix-like DNA-binding domain superfamily/Winged helix DNA-binding domain"/>
    <property type="match status" value="1"/>
</dbReference>
<feature type="region of interest" description="Disordered" evidence="6">
    <location>
        <begin position="77"/>
        <end position="98"/>
    </location>
</feature>
<dbReference type="Proteomes" id="UP000567795">
    <property type="component" value="Unassembled WGS sequence"/>
</dbReference>
<dbReference type="Gene3D" id="3.10.450.50">
    <property type="match status" value="1"/>
</dbReference>
<evidence type="ECO:0000256" key="2">
    <source>
        <dbReference type="ARBA" id="ARBA00011344"/>
    </source>
</evidence>
<accession>A0A853AB39</accession>
<dbReference type="RefSeq" id="WP_179816564.1">
    <property type="nucleotide sequence ID" value="NZ_JACBZD010000002.1"/>
</dbReference>
<evidence type="ECO:0000259" key="7">
    <source>
        <dbReference type="Pfam" id="PF04542"/>
    </source>
</evidence>
<protein>
    <submittedName>
        <fullName evidence="9">RNA polymerase sigma-70 factor (ECF subfamily)</fullName>
    </submittedName>
</protein>
<evidence type="ECO:0000313" key="9">
    <source>
        <dbReference type="EMBL" id="NYI07582.1"/>
    </source>
</evidence>
<dbReference type="GO" id="GO:0016987">
    <property type="term" value="F:sigma factor activity"/>
    <property type="evidence" value="ECO:0007669"/>
    <property type="project" value="UniProtKB-KW"/>
</dbReference>
<keyword evidence="5" id="KW-0804">Transcription</keyword>
<dbReference type="SUPFAM" id="SSF88946">
    <property type="entry name" value="Sigma2 domain of RNA polymerase sigma factors"/>
    <property type="match status" value="1"/>
</dbReference>
<comment type="caution">
    <text evidence="9">The sequence shown here is derived from an EMBL/GenBank/DDBJ whole genome shotgun (WGS) entry which is preliminary data.</text>
</comment>
<dbReference type="SUPFAM" id="SSF54427">
    <property type="entry name" value="NTF2-like"/>
    <property type="match status" value="1"/>
</dbReference>
<dbReference type="EMBL" id="JACBZD010000002">
    <property type="protein sequence ID" value="NYI07582.1"/>
    <property type="molecule type" value="Genomic_DNA"/>
</dbReference>
<comment type="similarity">
    <text evidence="1">Belongs to the sigma-70 factor family. ECF subfamily.</text>
</comment>
<evidence type="ECO:0000256" key="4">
    <source>
        <dbReference type="ARBA" id="ARBA00023082"/>
    </source>
</evidence>
<proteinExistence type="inferred from homology"/>
<evidence type="ECO:0000313" key="10">
    <source>
        <dbReference type="Proteomes" id="UP000567795"/>
    </source>
</evidence>
<evidence type="ECO:0000256" key="1">
    <source>
        <dbReference type="ARBA" id="ARBA00010641"/>
    </source>
</evidence>
<reference evidence="9 10" key="1">
    <citation type="submission" date="2020-07" db="EMBL/GenBank/DDBJ databases">
        <title>Sequencing the genomes of 1000 actinobacteria strains.</title>
        <authorList>
            <person name="Klenk H.-P."/>
        </authorList>
    </citation>
    <scope>NUCLEOTIDE SEQUENCE [LARGE SCALE GENOMIC DNA]</scope>
    <source>
        <strain evidence="9 10">DSM 42178</strain>
    </source>
</reference>
<dbReference type="GO" id="GO:0003677">
    <property type="term" value="F:DNA binding"/>
    <property type="evidence" value="ECO:0007669"/>
    <property type="project" value="InterPro"/>
</dbReference>
<keyword evidence="10" id="KW-1185">Reference proteome</keyword>
<evidence type="ECO:0000256" key="5">
    <source>
        <dbReference type="ARBA" id="ARBA00023163"/>
    </source>
</evidence>
<dbReference type="InterPro" id="IPR013324">
    <property type="entry name" value="RNA_pol_sigma_r3/r4-like"/>
</dbReference>
<dbReference type="AlphaFoldDB" id="A0A853AB39"/>
<organism evidence="9 10">
    <name type="scientific">Allostreptomyces psammosilenae</name>
    <dbReference type="NCBI Taxonomy" id="1892865"/>
    <lineage>
        <taxon>Bacteria</taxon>
        <taxon>Bacillati</taxon>
        <taxon>Actinomycetota</taxon>
        <taxon>Actinomycetes</taxon>
        <taxon>Kitasatosporales</taxon>
        <taxon>Streptomycetaceae</taxon>
        <taxon>Allostreptomyces</taxon>
    </lineage>
</organism>
<dbReference type="Pfam" id="PF04542">
    <property type="entry name" value="Sigma70_r2"/>
    <property type="match status" value="1"/>
</dbReference>
<dbReference type="InterPro" id="IPR032710">
    <property type="entry name" value="NTF2-like_dom_sf"/>
</dbReference>
<dbReference type="PANTHER" id="PTHR30173:SF43">
    <property type="entry name" value="ECF RNA POLYMERASE SIGMA FACTOR SIGI-RELATED"/>
    <property type="match status" value="1"/>
</dbReference>
<comment type="subunit">
    <text evidence="2">Interacts transiently with the RNA polymerase catalytic core formed by RpoA, RpoB, RpoC and RpoZ (2 alpha, 1 beta, 1 beta' and 1 omega subunit) to form the RNA polymerase holoenzyme that can initiate transcription.</text>
</comment>
<keyword evidence="3" id="KW-0805">Transcription regulation</keyword>
<evidence type="ECO:0000256" key="6">
    <source>
        <dbReference type="SAM" id="MobiDB-lite"/>
    </source>
</evidence>
<dbReference type="PANTHER" id="PTHR30173">
    <property type="entry name" value="SIGMA 19 FACTOR"/>
    <property type="match status" value="1"/>
</dbReference>
<sequence>MAEHEYLAERFEAHRAHLRAVAYRMLGSLSEAEDAVQEAWLRLSRSDAGDIGNLGGWLTTVVGRVCLDMLRSRTARREEPLDDADPHAHAPHRVPDPIISAADGVDPEQEVLLADSVGLALLVVLETLAPAERLAFVLHDMFAVPFDEIAPIVGRTPTAARQLASRARRRVQGAAPTPDTDLVRQREVVGAFLAAARGGDFDALVAVLDPDVVARSDSGGFRPTSVVRGAAAVAGQALTYAKFASVARPALVNGAAGVVASAQGRPMSVMAFTIAGGRIVAIDILADPDRLSRLDLTVLD</sequence>
<dbReference type="Gene3D" id="1.10.1740.10">
    <property type="match status" value="1"/>
</dbReference>
<feature type="domain" description="RNA polymerase sigma-70 region 2" evidence="7">
    <location>
        <begin position="11"/>
        <end position="74"/>
    </location>
</feature>
<evidence type="ECO:0000256" key="3">
    <source>
        <dbReference type="ARBA" id="ARBA00023015"/>
    </source>
</evidence>
<feature type="domain" description="RNA polymerase sigma factor 70 region 4 type 2" evidence="8">
    <location>
        <begin position="120"/>
        <end position="170"/>
    </location>
</feature>